<evidence type="ECO:0000313" key="1">
    <source>
        <dbReference type="EMBL" id="KFB74532.1"/>
    </source>
</evidence>
<organism evidence="1 2">
    <name type="scientific">Candidatus Accumulibacter phosphatis</name>
    <dbReference type="NCBI Taxonomy" id="327160"/>
    <lineage>
        <taxon>Bacteria</taxon>
        <taxon>Pseudomonadati</taxon>
        <taxon>Pseudomonadota</taxon>
        <taxon>Betaproteobacteria</taxon>
        <taxon>Candidatus Accumulibacter</taxon>
    </lineage>
</organism>
<name>A0A080LZV7_9PROT</name>
<dbReference type="Proteomes" id="UP000020077">
    <property type="component" value="Unassembled WGS sequence"/>
</dbReference>
<accession>A0A080LZV7</accession>
<gene>
    <name evidence="1" type="ORF">AW09_000167</name>
</gene>
<dbReference type="AlphaFoldDB" id="A0A080LZV7"/>
<sequence>MVPDRECRTPTLIVSAASALIGLSPKAVVMAAAESVFMKLRRSICFGSSKVKNWEERKKSVLPGQQSNHRARP</sequence>
<reference evidence="1 2" key="1">
    <citation type="submission" date="2014-02" db="EMBL/GenBank/DDBJ databases">
        <title>Expanding our view of genomic diversity in Candidatus Accumulibacter clades.</title>
        <authorList>
            <person name="Skennerton C.T."/>
            <person name="Barr J.J."/>
            <person name="Slater F.R."/>
            <person name="Bond P.L."/>
            <person name="Tyson G.W."/>
        </authorList>
    </citation>
    <scope>NUCLEOTIDE SEQUENCE [LARGE SCALE GENOMIC DNA]</scope>
    <source>
        <strain evidence="2">BA-91</strain>
    </source>
</reference>
<evidence type="ECO:0000313" key="2">
    <source>
        <dbReference type="Proteomes" id="UP000020077"/>
    </source>
</evidence>
<dbReference type="EMBL" id="JDVG02000021">
    <property type="protein sequence ID" value="KFB74532.1"/>
    <property type="molecule type" value="Genomic_DNA"/>
</dbReference>
<comment type="caution">
    <text evidence="1">The sequence shown here is derived from an EMBL/GenBank/DDBJ whole genome shotgun (WGS) entry which is preliminary data.</text>
</comment>
<proteinExistence type="predicted"/>
<protein>
    <submittedName>
        <fullName evidence="1">Uncharacterized protein</fullName>
    </submittedName>
</protein>